<reference evidence="28 29" key="1">
    <citation type="journal article" date="2020" name="Mol. Biol. Evol.">
        <title>Interspecific Gene Flow and the Evolution of Specialization in Black and White Rhinoceros.</title>
        <authorList>
            <person name="Moodley Y."/>
            <person name="Westbury M.V."/>
            <person name="Russo I.M."/>
            <person name="Gopalakrishnan S."/>
            <person name="Rakotoarivelo A."/>
            <person name="Olsen R.A."/>
            <person name="Prost S."/>
            <person name="Tunstall T."/>
            <person name="Ryder O.A."/>
            <person name="Dalen L."/>
            <person name="Bruford M.W."/>
        </authorList>
    </citation>
    <scope>NUCLEOTIDE SEQUENCE [LARGE SCALE GENOMIC DNA]</scope>
    <source>
        <strain evidence="28">SBR-YM</strain>
        <tissue evidence="28">Skin</tissue>
    </source>
</reference>
<protein>
    <recommendedName>
        <fullName evidence="20">Acyl-coenzyme A thioesterase THEM4</fullName>
        <ecNumber evidence="19">3.1.2.2</ecNumber>
    </recommendedName>
    <alternativeName>
        <fullName evidence="21">Thioesterase superfamily member 4</fullName>
    </alternativeName>
</protein>
<evidence type="ECO:0000256" key="17">
    <source>
        <dbReference type="ARBA" id="ARBA00037002"/>
    </source>
</evidence>
<keyword evidence="8" id="KW-0999">Mitochondrion inner membrane</keyword>
<evidence type="ECO:0000256" key="6">
    <source>
        <dbReference type="ARBA" id="ARBA00022490"/>
    </source>
</evidence>
<evidence type="ECO:0000256" key="22">
    <source>
        <dbReference type="ARBA" id="ARBA00047588"/>
    </source>
</evidence>
<evidence type="ECO:0000256" key="24">
    <source>
        <dbReference type="ARBA" id="ARBA00047969"/>
    </source>
</evidence>
<comment type="catalytic activity">
    <reaction evidence="22">
        <text>octanoyl-CoA + H2O = octanoate + CoA + H(+)</text>
        <dbReference type="Rhea" id="RHEA:30143"/>
        <dbReference type="ChEBI" id="CHEBI:15377"/>
        <dbReference type="ChEBI" id="CHEBI:15378"/>
        <dbReference type="ChEBI" id="CHEBI:25646"/>
        <dbReference type="ChEBI" id="CHEBI:57287"/>
        <dbReference type="ChEBI" id="CHEBI:57386"/>
    </reaction>
    <physiologicalReaction direction="left-to-right" evidence="22">
        <dbReference type="Rhea" id="RHEA:30144"/>
    </physiologicalReaction>
</comment>
<dbReference type="GO" id="GO:0006915">
    <property type="term" value="P:apoptotic process"/>
    <property type="evidence" value="ECO:0007669"/>
    <property type="project" value="UniProtKB-KW"/>
</dbReference>
<keyword evidence="29" id="KW-1185">Reference proteome</keyword>
<evidence type="ECO:0000256" key="3">
    <source>
        <dbReference type="ARBA" id="ARBA00004632"/>
    </source>
</evidence>
<proteinExistence type="inferred from homology"/>
<dbReference type="PANTHER" id="PTHR12418:SF19">
    <property type="entry name" value="ACYL-COENZYME A THIOESTERASE THEM4"/>
    <property type="match status" value="1"/>
</dbReference>
<keyword evidence="11" id="KW-0809">Transit peptide</keyword>
<dbReference type="SUPFAM" id="SSF54637">
    <property type="entry name" value="Thioesterase/thiol ester dehydrase-isomerase"/>
    <property type="match status" value="1"/>
</dbReference>
<comment type="catalytic activity">
    <reaction evidence="24">
        <text>decanoyl-CoA + H2O = decanoate + CoA + H(+)</text>
        <dbReference type="Rhea" id="RHEA:40059"/>
        <dbReference type="ChEBI" id="CHEBI:15377"/>
        <dbReference type="ChEBI" id="CHEBI:15378"/>
        <dbReference type="ChEBI" id="CHEBI:27689"/>
        <dbReference type="ChEBI" id="CHEBI:57287"/>
        <dbReference type="ChEBI" id="CHEBI:61430"/>
    </reaction>
    <physiologicalReaction direction="left-to-right" evidence="24">
        <dbReference type="Rhea" id="RHEA:40060"/>
    </physiologicalReaction>
</comment>
<evidence type="ECO:0000256" key="1">
    <source>
        <dbReference type="ARBA" id="ARBA00004496"/>
    </source>
</evidence>
<evidence type="ECO:0000256" key="19">
    <source>
        <dbReference type="ARBA" id="ARBA00038848"/>
    </source>
</evidence>
<keyword evidence="13" id="KW-0496">Mitochondrion</keyword>
<evidence type="ECO:0000313" key="28">
    <source>
        <dbReference type="EMBL" id="KAF5916227.1"/>
    </source>
</evidence>
<evidence type="ECO:0000256" key="2">
    <source>
        <dbReference type="ARBA" id="ARBA00004569"/>
    </source>
</evidence>
<keyword evidence="7" id="KW-0053">Apoptosis</keyword>
<keyword evidence="15" id="KW-0966">Cell projection</keyword>
<evidence type="ECO:0000256" key="7">
    <source>
        <dbReference type="ARBA" id="ARBA00022703"/>
    </source>
</evidence>
<dbReference type="GO" id="GO:0016787">
    <property type="term" value="F:hydrolase activity"/>
    <property type="evidence" value="ECO:0007669"/>
    <property type="project" value="UniProtKB-KW"/>
</dbReference>
<dbReference type="GO" id="GO:0005758">
    <property type="term" value="C:mitochondrial intermembrane space"/>
    <property type="evidence" value="ECO:0007669"/>
    <property type="project" value="UniProtKB-SubCell"/>
</dbReference>
<dbReference type="GO" id="GO:0032587">
    <property type="term" value="C:ruffle membrane"/>
    <property type="evidence" value="ECO:0007669"/>
    <property type="project" value="UniProtKB-SubCell"/>
</dbReference>
<evidence type="ECO:0000256" key="10">
    <source>
        <dbReference type="ARBA" id="ARBA00022832"/>
    </source>
</evidence>
<evidence type="ECO:0000256" key="23">
    <source>
        <dbReference type="ARBA" id="ARBA00047734"/>
    </source>
</evidence>
<keyword evidence="10" id="KW-0276">Fatty acid metabolism</keyword>
<dbReference type="PANTHER" id="PTHR12418">
    <property type="entry name" value="ACYL-COENZYME A THIOESTERASE THEM4"/>
    <property type="match status" value="1"/>
</dbReference>
<evidence type="ECO:0000313" key="29">
    <source>
        <dbReference type="Proteomes" id="UP000551758"/>
    </source>
</evidence>
<evidence type="ECO:0000256" key="13">
    <source>
        <dbReference type="ARBA" id="ARBA00023128"/>
    </source>
</evidence>
<dbReference type="EC" id="3.1.2.2" evidence="19"/>
<feature type="domain" description="Thioesterase" evidence="27">
    <location>
        <begin position="140"/>
        <end position="211"/>
    </location>
</feature>
<dbReference type="InterPro" id="IPR006683">
    <property type="entry name" value="Thioestr_dom"/>
</dbReference>
<keyword evidence="14" id="KW-0472">Membrane</keyword>
<evidence type="ECO:0000256" key="20">
    <source>
        <dbReference type="ARBA" id="ARBA00040123"/>
    </source>
</evidence>
<comment type="catalytic activity">
    <reaction evidence="23">
        <text>hexadecanoyl-CoA + H2O = hexadecanoate + CoA + H(+)</text>
        <dbReference type="Rhea" id="RHEA:16645"/>
        <dbReference type="ChEBI" id="CHEBI:7896"/>
        <dbReference type="ChEBI" id="CHEBI:15377"/>
        <dbReference type="ChEBI" id="CHEBI:15378"/>
        <dbReference type="ChEBI" id="CHEBI:57287"/>
        <dbReference type="ChEBI" id="CHEBI:57379"/>
        <dbReference type="EC" id="3.1.2.2"/>
    </reaction>
    <physiologicalReaction direction="left-to-right" evidence="23">
        <dbReference type="Rhea" id="RHEA:16646"/>
    </physiologicalReaction>
</comment>
<keyword evidence="5" id="KW-1003">Cell membrane</keyword>
<evidence type="ECO:0000256" key="25">
    <source>
        <dbReference type="ARBA" id="ARBA00048074"/>
    </source>
</evidence>
<comment type="caution">
    <text evidence="28">The sequence shown here is derived from an EMBL/GenBank/DDBJ whole genome shotgun (WGS) entry which is preliminary data.</text>
</comment>
<comment type="subcellular location">
    <subcellularLocation>
        <location evidence="3">Cell projection</location>
        <location evidence="3">Ruffle membrane</location>
    </subcellularLocation>
    <subcellularLocation>
        <location evidence="1">Cytoplasm</location>
    </subcellularLocation>
    <subcellularLocation>
        <location evidence="4">Mitochondrion inner membrane</location>
        <topology evidence="4">Peripheral membrane protein</topology>
    </subcellularLocation>
    <subcellularLocation>
        <location evidence="2">Mitochondrion intermembrane space</location>
    </subcellularLocation>
</comment>
<evidence type="ECO:0000256" key="12">
    <source>
        <dbReference type="ARBA" id="ARBA00023098"/>
    </source>
</evidence>
<evidence type="ECO:0000259" key="27">
    <source>
        <dbReference type="Pfam" id="PF03061"/>
    </source>
</evidence>
<name>A0A7J7EKK9_DICBM</name>
<evidence type="ECO:0000256" key="11">
    <source>
        <dbReference type="ARBA" id="ARBA00022946"/>
    </source>
</evidence>
<evidence type="ECO:0000256" key="9">
    <source>
        <dbReference type="ARBA" id="ARBA00022801"/>
    </source>
</evidence>
<dbReference type="Gene3D" id="3.10.129.10">
    <property type="entry name" value="Hotdog Thioesterase"/>
    <property type="match status" value="1"/>
</dbReference>
<organism evidence="28 29">
    <name type="scientific">Diceros bicornis minor</name>
    <name type="common">South-central black rhinoceros</name>
    <dbReference type="NCBI Taxonomy" id="77932"/>
    <lineage>
        <taxon>Eukaryota</taxon>
        <taxon>Metazoa</taxon>
        <taxon>Chordata</taxon>
        <taxon>Craniata</taxon>
        <taxon>Vertebrata</taxon>
        <taxon>Euteleostomi</taxon>
        <taxon>Mammalia</taxon>
        <taxon>Eutheria</taxon>
        <taxon>Laurasiatheria</taxon>
        <taxon>Perissodactyla</taxon>
        <taxon>Rhinocerotidae</taxon>
        <taxon>Diceros</taxon>
    </lineage>
</organism>
<evidence type="ECO:0000256" key="5">
    <source>
        <dbReference type="ARBA" id="ARBA00022475"/>
    </source>
</evidence>
<comment type="catalytic activity">
    <reaction evidence="25">
        <text>dodecanoyl-CoA + H2O = dodecanoate + CoA + H(+)</text>
        <dbReference type="Rhea" id="RHEA:30135"/>
        <dbReference type="ChEBI" id="CHEBI:15377"/>
        <dbReference type="ChEBI" id="CHEBI:15378"/>
        <dbReference type="ChEBI" id="CHEBI:18262"/>
        <dbReference type="ChEBI" id="CHEBI:57287"/>
        <dbReference type="ChEBI" id="CHEBI:57375"/>
    </reaction>
    <physiologicalReaction direction="left-to-right" evidence="25">
        <dbReference type="Rhea" id="RHEA:30136"/>
    </physiologicalReaction>
</comment>
<comment type="catalytic activity">
    <reaction evidence="26">
        <text>tetradecanoyl-CoA + H2O = tetradecanoate + CoA + H(+)</text>
        <dbReference type="Rhea" id="RHEA:40119"/>
        <dbReference type="ChEBI" id="CHEBI:15377"/>
        <dbReference type="ChEBI" id="CHEBI:15378"/>
        <dbReference type="ChEBI" id="CHEBI:30807"/>
        <dbReference type="ChEBI" id="CHEBI:57287"/>
        <dbReference type="ChEBI" id="CHEBI:57385"/>
    </reaction>
    <physiologicalReaction direction="left-to-right" evidence="26">
        <dbReference type="Rhea" id="RHEA:40120"/>
    </physiologicalReaction>
</comment>
<keyword evidence="6" id="KW-0963">Cytoplasm</keyword>
<accession>A0A7J7EKK9</accession>
<dbReference type="EMBL" id="JACDTQ010002740">
    <property type="protein sequence ID" value="KAF5916227.1"/>
    <property type="molecule type" value="Genomic_DNA"/>
</dbReference>
<dbReference type="Pfam" id="PF03061">
    <property type="entry name" value="4HBT"/>
    <property type="match status" value="1"/>
</dbReference>
<dbReference type="Proteomes" id="UP000551758">
    <property type="component" value="Unassembled WGS sequence"/>
</dbReference>
<evidence type="ECO:0000256" key="15">
    <source>
        <dbReference type="ARBA" id="ARBA00023273"/>
    </source>
</evidence>
<sequence length="234" mass="26745">MNERLLSSEEVILKDYSVPNPSWSKDLRLLYDQYMKKCEDGSWKRLPSYRDVAVQETEDFKNFFHGYRCLDLSWHFSHTCFSCAHPDSKLIKEEQMPQARVFIRSYEDGLGFEFVMFHNDVEKKTVCLFQGGPYLQGLSGWLHGGAMATMIDITSGMAASIGERIVTANLNIDFKRPVPLYSVVVINSQLYKAEGRKLFVSCDVRSVDGKTLYAEATSEKLPLSFFWLICKAGS</sequence>
<evidence type="ECO:0000256" key="18">
    <source>
        <dbReference type="ARBA" id="ARBA00038456"/>
    </source>
</evidence>
<comment type="catalytic activity">
    <reaction evidence="16">
        <text>(5Z,8Z,11Z,14Z)-eicosatetraenoyl-CoA + H2O = (5Z,8Z,11Z,14Z)-eicosatetraenoate + CoA + H(+)</text>
        <dbReference type="Rhea" id="RHEA:40151"/>
        <dbReference type="ChEBI" id="CHEBI:15377"/>
        <dbReference type="ChEBI" id="CHEBI:15378"/>
        <dbReference type="ChEBI" id="CHEBI:32395"/>
        <dbReference type="ChEBI" id="CHEBI:57287"/>
        <dbReference type="ChEBI" id="CHEBI:57368"/>
    </reaction>
    <physiologicalReaction direction="left-to-right" evidence="16">
        <dbReference type="Rhea" id="RHEA:40152"/>
    </physiologicalReaction>
</comment>
<dbReference type="InterPro" id="IPR052365">
    <property type="entry name" value="THEM4/THEM5_acyl-CoA_thioest"/>
</dbReference>
<evidence type="ECO:0000256" key="16">
    <source>
        <dbReference type="ARBA" id="ARBA00035852"/>
    </source>
</evidence>
<evidence type="ECO:0000256" key="26">
    <source>
        <dbReference type="ARBA" id="ARBA00048180"/>
    </source>
</evidence>
<evidence type="ECO:0000256" key="4">
    <source>
        <dbReference type="ARBA" id="ARBA00004637"/>
    </source>
</evidence>
<keyword evidence="12" id="KW-0443">Lipid metabolism</keyword>
<evidence type="ECO:0000256" key="8">
    <source>
        <dbReference type="ARBA" id="ARBA00022792"/>
    </source>
</evidence>
<dbReference type="InterPro" id="IPR029069">
    <property type="entry name" value="HotDog_dom_sf"/>
</dbReference>
<evidence type="ECO:0000256" key="21">
    <source>
        <dbReference type="ARBA" id="ARBA00043210"/>
    </source>
</evidence>
<dbReference type="GO" id="GO:0005743">
    <property type="term" value="C:mitochondrial inner membrane"/>
    <property type="evidence" value="ECO:0007669"/>
    <property type="project" value="UniProtKB-SubCell"/>
</dbReference>
<evidence type="ECO:0000256" key="14">
    <source>
        <dbReference type="ARBA" id="ARBA00023136"/>
    </source>
</evidence>
<dbReference type="CDD" id="cd03443">
    <property type="entry name" value="PaaI_thioesterase"/>
    <property type="match status" value="1"/>
</dbReference>
<comment type="similarity">
    <text evidence="18">Belongs to the THEM4/THEM5 thioesterase family.</text>
</comment>
<keyword evidence="9" id="KW-0378">Hydrolase</keyword>
<gene>
    <name evidence="28" type="ORF">HPG69_010586</name>
</gene>
<dbReference type="GO" id="GO:0006631">
    <property type="term" value="P:fatty acid metabolic process"/>
    <property type="evidence" value="ECO:0007669"/>
    <property type="project" value="UniProtKB-KW"/>
</dbReference>
<comment type="catalytic activity">
    <reaction evidence="17">
        <text>(9Z)-octadecenoyl-CoA + H2O = (9Z)-octadecenoate + CoA + H(+)</text>
        <dbReference type="Rhea" id="RHEA:40139"/>
        <dbReference type="ChEBI" id="CHEBI:15377"/>
        <dbReference type="ChEBI" id="CHEBI:15378"/>
        <dbReference type="ChEBI" id="CHEBI:30823"/>
        <dbReference type="ChEBI" id="CHEBI:57287"/>
        <dbReference type="ChEBI" id="CHEBI:57387"/>
    </reaction>
    <physiologicalReaction direction="left-to-right" evidence="17">
        <dbReference type="Rhea" id="RHEA:40140"/>
    </physiologicalReaction>
</comment>
<dbReference type="AlphaFoldDB" id="A0A7J7EKK9"/>